<proteinExistence type="predicted"/>
<evidence type="ECO:0000256" key="2">
    <source>
        <dbReference type="SAM" id="SignalP"/>
    </source>
</evidence>
<evidence type="ECO:0000313" key="5">
    <source>
        <dbReference type="RefSeq" id="XP_065653587.1"/>
    </source>
</evidence>
<dbReference type="SMART" id="SM00737">
    <property type="entry name" value="ML"/>
    <property type="match status" value="1"/>
</dbReference>
<dbReference type="GeneID" id="136071890"/>
<accession>A0ABM4BWI2</accession>
<dbReference type="RefSeq" id="XP_065653587.1">
    <property type="nucleotide sequence ID" value="XM_065797515.1"/>
</dbReference>
<dbReference type="PANTHER" id="PTHR17357:SF0">
    <property type="entry name" value="GANGLIOSIDE GM2 ACTIVATOR"/>
    <property type="match status" value="1"/>
</dbReference>
<dbReference type="SUPFAM" id="SSF63707">
    <property type="entry name" value="Ganglioside M2 (gm2) activator"/>
    <property type="match status" value="1"/>
</dbReference>
<keyword evidence="1 2" id="KW-0732">Signal</keyword>
<feature type="domain" description="MD-2-related lipid-recognition" evidence="3">
    <location>
        <begin position="19"/>
        <end position="162"/>
    </location>
</feature>
<evidence type="ECO:0000259" key="3">
    <source>
        <dbReference type="SMART" id="SM00737"/>
    </source>
</evidence>
<dbReference type="InterPro" id="IPR003172">
    <property type="entry name" value="ML_dom"/>
</dbReference>
<feature type="signal peptide" evidence="2">
    <location>
        <begin position="1"/>
        <end position="15"/>
    </location>
</feature>
<dbReference type="Proteomes" id="UP001652625">
    <property type="component" value="Chromosome 05"/>
</dbReference>
<organism evidence="4 5">
    <name type="scientific">Hydra vulgaris</name>
    <name type="common">Hydra</name>
    <name type="synonym">Hydra attenuata</name>
    <dbReference type="NCBI Taxonomy" id="6087"/>
    <lineage>
        <taxon>Eukaryota</taxon>
        <taxon>Metazoa</taxon>
        <taxon>Cnidaria</taxon>
        <taxon>Hydrozoa</taxon>
        <taxon>Hydroidolina</taxon>
        <taxon>Anthoathecata</taxon>
        <taxon>Aplanulata</taxon>
        <taxon>Hydridae</taxon>
        <taxon>Hydra</taxon>
    </lineage>
</organism>
<evidence type="ECO:0000313" key="4">
    <source>
        <dbReference type="Proteomes" id="UP001652625"/>
    </source>
</evidence>
<dbReference type="InterPro" id="IPR036846">
    <property type="entry name" value="GM2-AP_sf"/>
</dbReference>
<dbReference type="Gene3D" id="2.70.220.10">
    <property type="entry name" value="Ganglioside GM2 activator"/>
    <property type="match status" value="1"/>
</dbReference>
<dbReference type="PANTHER" id="PTHR17357">
    <property type="entry name" value="GM2 GANGLIOSIDE ACTIVATOR PROTEIN"/>
    <property type="match status" value="1"/>
</dbReference>
<feature type="chain" id="PRO_5046529246" evidence="2">
    <location>
        <begin position="16"/>
        <end position="167"/>
    </location>
</feature>
<gene>
    <name evidence="5" type="primary">LOC136071890</name>
</gene>
<name>A0ABM4BWI2_HYDVU</name>
<reference evidence="5" key="1">
    <citation type="submission" date="2025-08" db="UniProtKB">
        <authorList>
            <consortium name="RefSeq"/>
        </authorList>
    </citation>
    <scope>IDENTIFICATION</scope>
</reference>
<dbReference type="InterPro" id="IPR028996">
    <property type="entry name" value="GM2-AP"/>
</dbReference>
<keyword evidence="4" id="KW-1185">Reference proteome</keyword>
<sequence length="167" mass="18610">MKLFCLVVLFVVVEGAVKFENCHNNPHVHLKVDHFPDVLHIKKGHNFKAKFGVTFSKELAQPLHAKITLEKKVAFLWVPIPCINKLGSCEYVLTCDELKRLAGVDKLPYPCPAPIGTISNDVNVIIPEVPSIVQKIGTGSYNFKVELSDHKKNKIACVQVKGLPVQF</sequence>
<dbReference type="Pfam" id="PF02221">
    <property type="entry name" value="E1_DerP2_DerF2"/>
    <property type="match status" value="1"/>
</dbReference>
<evidence type="ECO:0000256" key="1">
    <source>
        <dbReference type="ARBA" id="ARBA00022729"/>
    </source>
</evidence>
<protein>
    <submittedName>
        <fullName evidence="5">Ganglioside GM2 activator-like</fullName>
    </submittedName>
</protein>